<dbReference type="InterPro" id="IPR013249">
    <property type="entry name" value="RNA_pol_sigma70_r4_t2"/>
</dbReference>
<evidence type="ECO:0000256" key="3">
    <source>
        <dbReference type="ARBA" id="ARBA00023082"/>
    </source>
</evidence>
<evidence type="ECO:0000259" key="6">
    <source>
        <dbReference type="Pfam" id="PF08281"/>
    </source>
</evidence>
<dbReference type="GO" id="GO:0003677">
    <property type="term" value="F:DNA binding"/>
    <property type="evidence" value="ECO:0007669"/>
    <property type="project" value="InterPro"/>
</dbReference>
<dbReference type="PANTHER" id="PTHR43133">
    <property type="entry name" value="RNA POLYMERASE ECF-TYPE SIGMA FACTO"/>
    <property type="match status" value="1"/>
</dbReference>
<dbReference type="CDD" id="cd06171">
    <property type="entry name" value="Sigma70_r4"/>
    <property type="match status" value="1"/>
</dbReference>
<dbReference type="GO" id="GO:0016987">
    <property type="term" value="F:sigma factor activity"/>
    <property type="evidence" value="ECO:0007669"/>
    <property type="project" value="UniProtKB-KW"/>
</dbReference>
<reference evidence="7" key="1">
    <citation type="submission" date="2021-04" db="EMBL/GenBank/DDBJ databases">
        <authorList>
            <person name="Rodrigo-Torres L."/>
            <person name="Arahal R. D."/>
            <person name="Lucena T."/>
        </authorList>
    </citation>
    <scope>NUCLEOTIDE SEQUENCE</scope>
    <source>
        <strain evidence="7">AS29M-1</strain>
    </source>
</reference>
<evidence type="ECO:0000313" key="7">
    <source>
        <dbReference type="EMBL" id="CAG5085819.1"/>
    </source>
</evidence>
<dbReference type="Proteomes" id="UP000683507">
    <property type="component" value="Chromosome"/>
</dbReference>
<dbReference type="NCBIfam" id="TIGR02937">
    <property type="entry name" value="sigma70-ECF"/>
    <property type="match status" value="1"/>
</dbReference>
<evidence type="ECO:0000256" key="4">
    <source>
        <dbReference type="ARBA" id="ARBA00023163"/>
    </source>
</evidence>
<dbReference type="InterPro" id="IPR013325">
    <property type="entry name" value="RNA_pol_sigma_r2"/>
</dbReference>
<gene>
    <name evidence="7" type="primary">sigW_4</name>
    <name evidence="7" type="ORF">CRYO30217_02898</name>
</gene>
<dbReference type="InterPro" id="IPR036388">
    <property type="entry name" value="WH-like_DNA-bd_sf"/>
</dbReference>
<sequence>MSQKEEYDLSHLSDKAQHDFDLVQRAVHKSDQQAYAELMDRYRDSIYFMLLKMVNDSDDADDLTIEAFGKAFNRLHQYTPNFAFSTWLFKIATNNCIDFIRKKKKNVLSLDNRYNNDDGDSLMIELKSNTRNPEQEAIREQKIKIMREVVTRLKPRYKQLVEMRYFKEMSYDEISQELDLPLGTVKAQLFRARDFLANILKNTKENI</sequence>
<accession>A0A916NDW1</accession>
<keyword evidence="4" id="KW-0804">Transcription</keyword>
<dbReference type="RefSeq" id="WP_258543096.1">
    <property type="nucleotide sequence ID" value="NZ_OU015584.1"/>
</dbReference>
<name>A0A916NDW1_9FLAO</name>
<organism evidence="7 8">
    <name type="scientific">Parvicella tangerina</name>
    <dbReference type="NCBI Taxonomy" id="2829795"/>
    <lineage>
        <taxon>Bacteria</taxon>
        <taxon>Pseudomonadati</taxon>
        <taxon>Bacteroidota</taxon>
        <taxon>Flavobacteriia</taxon>
        <taxon>Flavobacteriales</taxon>
        <taxon>Parvicellaceae</taxon>
        <taxon>Parvicella</taxon>
    </lineage>
</organism>
<dbReference type="PANTHER" id="PTHR43133:SF51">
    <property type="entry name" value="RNA POLYMERASE SIGMA FACTOR"/>
    <property type="match status" value="1"/>
</dbReference>
<keyword evidence="8" id="KW-1185">Reference proteome</keyword>
<evidence type="ECO:0000256" key="1">
    <source>
        <dbReference type="ARBA" id="ARBA00010641"/>
    </source>
</evidence>
<protein>
    <submittedName>
        <fullName evidence="7">ECF RNA polymerase sigma factor SigW</fullName>
    </submittedName>
</protein>
<evidence type="ECO:0000259" key="5">
    <source>
        <dbReference type="Pfam" id="PF04542"/>
    </source>
</evidence>
<feature type="domain" description="RNA polymerase sigma-70 region 2" evidence="5">
    <location>
        <begin position="38"/>
        <end position="105"/>
    </location>
</feature>
<evidence type="ECO:0000256" key="2">
    <source>
        <dbReference type="ARBA" id="ARBA00023015"/>
    </source>
</evidence>
<dbReference type="Pfam" id="PF04542">
    <property type="entry name" value="Sigma70_r2"/>
    <property type="match status" value="1"/>
</dbReference>
<dbReference type="Gene3D" id="1.10.10.10">
    <property type="entry name" value="Winged helix-like DNA-binding domain superfamily/Winged helix DNA-binding domain"/>
    <property type="match status" value="1"/>
</dbReference>
<dbReference type="InterPro" id="IPR007627">
    <property type="entry name" value="RNA_pol_sigma70_r2"/>
</dbReference>
<dbReference type="EMBL" id="OU015584">
    <property type="protein sequence ID" value="CAG5085819.1"/>
    <property type="molecule type" value="Genomic_DNA"/>
</dbReference>
<dbReference type="SUPFAM" id="SSF88946">
    <property type="entry name" value="Sigma2 domain of RNA polymerase sigma factors"/>
    <property type="match status" value="1"/>
</dbReference>
<dbReference type="AlphaFoldDB" id="A0A916NDW1"/>
<dbReference type="Gene3D" id="1.10.1740.10">
    <property type="match status" value="1"/>
</dbReference>
<keyword evidence="2" id="KW-0805">Transcription regulation</keyword>
<evidence type="ECO:0000313" key="8">
    <source>
        <dbReference type="Proteomes" id="UP000683507"/>
    </source>
</evidence>
<dbReference type="InterPro" id="IPR039425">
    <property type="entry name" value="RNA_pol_sigma-70-like"/>
</dbReference>
<dbReference type="GO" id="GO:0006352">
    <property type="term" value="P:DNA-templated transcription initiation"/>
    <property type="evidence" value="ECO:0007669"/>
    <property type="project" value="InterPro"/>
</dbReference>
<comment type="similarity">
    <text evidence="1">Belongs to the sigma-70 factor family. ECF subfamily.</text>
</comment>
<dbReference type="InterPro" id="IPR014284">
    <property type="entry name" value="RNA_pol_sigma-70_dom"/>
</dbReference>
<dbReference type="Pfam" id="PF08281">
    <property type="entry name" value="Sigma70_r4_2"/>
    <property type="match status" value="1"/>
</dbReference>
<dbReference type="KEGG" id="ptan:CRYO30217_02898"/>
<feature type="domain" description="RNA polymerase sigma factor 70 region 4 type 2" evidence="6">
    <location>
        <begin position="146"/>
        <end position="195"/>
    </location>
</feature>
<dbReference type="InterPro" id="IPR013324">
    <property type="entry name" value="RNA_pol_sigma_r3/r4-like"/>
</dbReference>
<dbReference type="SUPFAM" id="SSF88659">
    <property type="entry name" value="Sigma3 and sigma4 domains of RNA polymerase sigma factors"/>
    <property type="match status" value="1"/>
</dbReference>
<keyword evidence="3" id="KW-0731">Sigma factor</keyword>
<proteinExistence type="inferred from homology"/>